<dbReference type="InterPro" id="IPR000182">
    <property type="entry name" value="GNAT_dom"/>
</dbReference>
<dbReference type="Gene3D" id="3.40.630.30">
    <property type="match status" value="1"/>
</dbReference>
<dbReference type="GO" id="GO:0008080">
    <property type="term" value="F:N-acetyltransferase activity"/>
    <property type="evidence" value="ECO:0007669"/>
    <property type="project" value="InterPro"/>
</dbReference>
<evidence type="ECO:0000313" key="3">
    <source>
        <dbReference type="EMBL" id="SYX82937.1"/>
    </source>
</evidence>
<feature type="domain" description="N-acetyltransferase" evidence="2">
    <location>
        <begin position="8"/>
        <end position="154"/>
    </location>
</feature>
<dbReference type="Proteomes" id="UP000304148">
    <property type="component" value="Chromosome"/>
</dbReference>
<organism evidence="3 4">
    <name type="scientific">Paenibacillus alvei</name>
    <name type="common">Bacillus alvei</name>
    <dbReference type="NCBI Taxonomy" id="44250"/>
    <lineage>
        <taxon>Bacteria</taxon>
        <taxon>Bacillati</taxon>
        <taxon>Bacillota</taxon>
        <taxon>Bacilli</taxon>
        <taxon>Bacillales</taxon>
        <taxon>Paenibacillaceae</taxon>
        <taxon>Paenibacillus</taxon>
    </lineage>
</organism>
<dbReference type="EMBL" id="LS992241">
    <property type="protein sequence ID" value="SYX82937.1"/>
    <property type="molecule type" value="Genomic_DNA"/>
</dbReference>
<name>A0A383R713_PAEAL</name>
<dbReference type="PROSITE" id="PS51186">
    <property type="entry name" value="GNAT"/>
    <property type="match status" value="1"/>
</dbReference>
<evidence type="ECO:0000256" key="1">
    <source>
        <dbReference type="ARBA" id="ARBA00022679"/>
    </source>
</evidence>
<dbReference type="AlphaFoldDB" id="A0A383R713"/>
<proteinExistence type="predicted"/>
<gene>
    <name evidence="3" type="ORF">PBLR_11359</name>
</gene>
<evidence type="ECO:0000313" key="4">
    <source>
        <dbReference type="Proteomes" id="UP000304148"/>
    </source>
</evidence>
<dbReference type="SUPFAM" id="SSF55729">
    <property type="entry name" value="Acyl-CoA N-acyltransferases (Nat)"/>
    <property type="match status" value="1"/>
</dbReference>
<sequence length="154" mass="18106">MKEEYQTLVIEDVSKDTQEDAKLIVLAGLKERFGTLDDSLNQDLNEIVLNYICRGNHFLVGRINTKVICTGALIREEVDTGRIVRMSVQKEYRRNGIAQKMLKEIERRAQAKGFKRIVLETTNSWHDAISFYKKNEYKEFDRNEYEVHMVKNLF</sequence>
<dbReference type="PANTHER" id="PTHR13947:SF37">
    <property type="entry name" value="LD18367P"/>
    <property type="match status" value="1"/>
</dbReference>
<accession>A0A383R713</accession>
<dbReference type="InterPro" id="IPR050769">
    <property type="entry name" value="NAT_camello-type"/>
</dbReference>
<dbReference type="CDD" id="cd04301">
    <property type="entry name" value="NAT_SF"/>
    <property type="match status" value="1"/>
</dbReference>
<evidence type="ECO:0000259" key="2">
    <source>
        <dbReference type="PROSITE" id="PS51186"/>
    </source>
</evidence>
<dbReference type="RefSeq" id="WP_138185117.1">
    <property type="nucleotide sequence ID" value="NZ_LS992241.1"/>
</dbReference>
<keyword evidence="1" id="KW-0808">Transferase</keyword>
<dbReference type="InterPro" id="IPR016181">
    <property type="entry name" value="Acyl_CoA_acyltransferase"/>
</dbReference>
<dbReference type="PANTHER" id="PTHR13947">
    <property type="entry name" value="GNAT FAMILY N-ACETYLTRANSFERASE"/>
    <property type="match status" value="1"/>
</dbReference>
<reference evidence="4" key="1">
    <citation type="submission" date="2018-08" db="EMBL/GenBank/DDBJ databases">
        <authorList>
            <person name="Chevrot R."/>
        </authorList>
    </citation>
    <scope>NUCLEOTIDE SEQUENCE [LARGE SCALE GENOMIC DNA]</scope>
</reference>
<protein>
    <recommendedName>
        <fullName evidence="2">N-acetyltransferase domain-containing protein</fullName>
    </recommendedName>
</protein>
<dbReference type="Pfam" id="PF00583">
    <property type="entry name" value="Acetyltransf_1"/>
    <property type="match status" value="1"/>
</dbReference>